<reference evidence="2 3" key="1">
    <citation type="submission" date="2024-02" db="EMBL/GenBank/DDBJ databases">
        <title>The Genome Sequence of Enterococcus sp. DIV0159.</title>
        <authorList>
            <person name="Earl A."/>
            <person name="Manson A."/>
            <person name="Gilmore M."/>
            <person name="Sanders J."/>
            <person name="Shea T."/>
            <person name="Howe W."/>
            <person name="Livny J."/>
            <person name="Cuomo C."/>
            <person name="Neafsey D."/>
            <person name="Birren B."/>
        </authorList>
    </citation>
    <scope>NUCLEOTIDE SEQUENCE [LARGE SCALE GENOMIC DNA]</scope>
    <source>
        <strain evidence="2 3">665A</strain>
    </source>
</reference>
<dbReference type="EMBL" id="JAFREL020000004">
    <property type="protein sequence ID" value="MEO1772251.1"/>
    <property type="molecule type" value="Genomic_DNA"/>
</dbReference>
<keyword evidence="1" id="KW-0812">Transmembrane</keyword>
<feature type="transmembrane region" description="Helical" evidence="1">
    <location>
        <begin position="6"/>
        <end position="29"/>
    </location>
</feature>
<protein>
    <submittedName>
        <fullName evidence="2">Uncharacterized protein</fullName>
    </submittedName>
</protein>
<proteinExistence type="predicted"/>
<keyword evidence="1" id="KW-0472">Membrane</keyword>
<gene>
    <name evidence="2" type="ORF">JZO67_004233</name>
</gene>
<dbReference type="RefSeq" id="WP_207701850.1">
    <property type="nucleotide sequence ID" value="NZ_JAFREL020000004.1"/>
</dbReference>
<evidence type="ECO:0000313" key="2">
    <source>
        <dbReference type="EMBL" id="MEO1772251.1"/>
    </source>
</evidence>
<evidence type="ECO:0000256" key="1">
    <source>
        <dbReference type="SAM" id="Phobius"/>
    </source>
</evidence>
<dbReference type="Proteomes" id="UP000664357">
    <property type="component" value="Unassembled WGS sequence"/>
</dbReference>
<evidence type="ECO:0000313" key="3">
    <source>
        <dbReference type="Proteomes" id="UP000664357"/>
    </source>
</evidence>
<sequence length="123" mass="13694">MELGSLAEWVTGLAELLAVCVALFLPIFMDRNKRKRASKKLIVVTSNMALRVIQEKEENEGKRVEKLDSYKDFKEFQSVVSIIVDDPVTLSRITAANELLLSIHRDNSNLATISSSINVSKGS</sequence>
<keyword evidence="1" id="KW-1133">Transmembrane helix</keyword>
<comment type="caution">
    <text evidence="2">The sequence shown here is derived from an EMBL/GenBank/DDBJ whole genome shotgun (WGS) entry which is preliminary data.</text>
</comment>
<keyword evidence="3" id="KW-1185">Reference proteome</keyword>
<organism evidence="2 3">
    <name type="scientific">Candidatus Enterococcus ferrettii</name>
    <dbReference type="NCBI Taxonomy" id="2815324"/>
    <lineage>
        <taxon>Bacteria</taxon>
        <taxon>Bacillati</taxon>
        <taxon>Bacillota</taxon>
        <taxon>Bacilli</taxon>
        <taxon>Lactobacillales</taxon>
        <taxon>Enterococcaceae</taxon>
        <taxon>Enterococcus</taxon>
    </lineage>
</organism>
<accession>A0ABV0EUC3</accession>
<name>A0ABV0EUC3_9ENTE</name>